<proteinExistence type="predicted"/>
<dbReference type="Proteomes" id="UP000011083">
    <property type="component" value="Unassembled WGS sequence"/>
</dbReference>
<accession>L8GWC9</accession>
<dbReference type="RefSeq" id="XP_004339537.1">
    <property type="nucleotide sequence ID" value="XM_004339489.1"/>
</dbReference>
<sequence>MSSWKRGYEQIPDVRGMEKELGESRKHTSPLWKYLAIGAIPILVCGVLALAVFAGLLSLGLVILHDRCPPAEIPVARTYVVDLDLAAHNWTSRAAAVTSLNSYLQTVAANKTLVYANAYNPLLVRFVHTSKELYTRIFNEVYYDTPDNAIAAMGGSLRVRSFISSSGNGPAMAGKSTVEFIFRSGDQVVATESAIDPSASQADEGRERLEQLYSFVPELTTSVAHYEHHVEVSNVVYQYVPKSISDIRLLFDRVDTVLAHVSSATVLNMTTNNWLWEDFYFDDGIGPTDALYPQALTTNLRLTYATQADAQAGTSPSDGALAFRMWMGLNGLGRWDHKTIDMGMTLFHTVATSSWGRRASPSPSTSPAPSPEPSPAA</sequence>
<reference evidence="3 4" key="1">
    <citation type="journal article" date="2013" name="Genome Biol.">
        <title>Genome of Acanthamoeba castellanii highlights extensive lateral gene transfer and early evolution of tyrosine kinase signaling.</title>
        <authorList>
            <person name="Clarke M."/>
            <person name="Lohan A.J."/>
            <person name="Liu B."/>
            <person name="Lagkouvardos I."/>
            <person name="Roy S."/>
            <person name="Zafar N."/>
            <person name="Bertelli C."/>
            <person name="Schilde C."/>
            <person name="Kianianmomeni A."/>
            <person name="Burglin T.R."/>
            <person name="Frech C."/>
            <person name="Turcotte B."/>
            <person name="Kopec K.O."/>
            <person name="Synnott J.M."/>
            <person name="Choo C."/>
            <person name="Paponov I."/>
            <person name="Finkler A."/>
            <person name="Soon Heng Tan C."/>
            <person name="Hutchins A.P."/>
            <person name="Weinmeier T."/>
            <person name="Rattei T."/>
            <person name="Chu J.S."/>
            <person name="Gimenez G."/>
            <person name="Irimia M."/>
            <person name="Rigden D.J."/>
            <person name="Fitzpatrick D.A."/>
            <person name="Lorenzo-Morales J."/>
            <person name="Bateman A."/>
            <person name="Chiu C.H."/>
            <person name="Tang P."/>
            <person name="Hegemann P."/>
            <person name="Fromm H."/>
            <person name="Raoult D."/>
            <person name="Greub G."/>
            <person name="Miranda-Saavedra D."/>
            <person name="Chen N."/>
            <person name="Nash P."/>
            <person name="Ginger M.L."/>
            <person name="Horn M."/>
            <person name="Schaap P."/>
            <person name="Caler L."/>
            <person name="Loftus B."/>
        </authorList>
    </citation>
    <scope>NUCLEOTIDE SEQUENCE [LARGE SCALE GENOMIC DNA]</scope>
    <source>
        <strain evidence="3 4">Neff</strain>
    </source>
</reference>
<dbReference type="AlphaFoldDB" id="L8GWC9"/>
<dbReference type="GeneID" id="14918416"/>
<evidence type="ECO:0000313" key="3">
    <source>
        <dbReference type="EMBL" id="ELR17524.1"/>
    </source>
</evidence>
<keyword evidence="4" id="KW-1185">Reference proteome</keyword>
<evidence type="ECO:0000256" key="1">
    <source>
        <dbReference type="SAM" id="MobiDB-lite"/>
    </source>
</evidence>
<name>L8GWC9_ACACF</name>
<keyword evidence="2" id="KW-0812">Transmembrane</keyword>
<organism evidence="3 4">
    <name type="scientific">Acanthamoeba castellanii (strain ATCC 30010 / Neff)</name>
    <dbReference type="NCBI Taxonomy" id="1257118"/>
    <lineage>
        <taxon>Eukaryota</taxon>
        <taxon>Amoebozoa</taxon>
        <taxon>Discosea</taxon>
        <taxon>Longamoebia</taxon>
        <taxon>Centramoebida</taxon>
        <taxon>Acanthamoebidae</taxon>
        <taxon>Acanthamoeba</taxon>
    </lineage>
</organism>
<dbReference type="EMBL" id="KB007974">
    <property type="protein sequence ID" value="ELR17524.1"/>
    <property type="molecule type" value="Genomic_DNA"/>
</dbReference>
<dbReference type="KEGG" id="acan:ACA1_062680"/>
<feature type="transmembrane region" description="Helical" evidence="2">
    <location>
        <begin position="34"/>
        <end position="64"/>
    </location>
</feature>
<evidence type="ECO:0000313" key="4">
    <source>
        <dbReference type="Proteomes" id="UP000011083"/>
    </source>
</evidence>
<gene>
    <name evidence="3" type="ORF">ACA1_062680</name>
</gene>
<keyword evidence="2" id="KW-0472">Membrane</keyword>
<keyword evidence="2" id="KW-1133">Transmembrane helix</keyword>
<dbReference type="VEuPathDB" id="AmoebaDB:ACA1_062680"/>
<protein>
    <submittedName>
        <fullName evidence="3">Uncharacterized protein</fullName>
    </submittedName>
</protein>
<evidence type="ECO:0000256" key="2">
    <source>
        <dbReference type="SAM" id="Phobius"/>
    </source>
</evidence>
<feature type="compositionally biased region" description="Pro residues" evidence="1">
    <location>
        <begin position="364"/>
        <end position="377"/>
    </location>
</feature>
<feature type="region of interest" description="Disordered" evidence="1">
    <location>
        <begin position="355"/>
        <end position="377"/>
    </location>
</feature>